<dbReference type="Proteomes" id="UP000236723">
    <property type="component" value="Unassembled WGS sequence"/>
</dbReference>
<evidence type="ECO:0000313" key="2">
    <source>
        <dbReference type="Proteomes" id="UP000236723"/>
    </source>
</evidence>
<dbReference type="OrthoDB" id="3483195at2"/>
<sequence>MNSQLSAHIVGHLIAEPRIFELRNGVGCDLRVLVTRRYYDGLGIPSTAETRLKVVTYDTVMAERLVSEFKAGNFVELIADNVRGEKAWENKDGKWVSGSAVFHLAKIRHVPVEAPTEAPAEQATETPEVLARVVAS</sequence>
<dbReference type="InterPro" id="IPR012340">
    <property type="entry name" value="NA-bd_OB-fold"/>
</dbReference>
<keyword evidence="2" id="KW-1185">Reference proteome</keyword>
<protein>
    <recommendedName>
        <fullName evidence="3">Single-strand DNA-binding protein</fullName>
    </recommendedName>
</protein>
<dbReference type="Gene3D" id="2.40.50.140">
    <property type="entry name" value="Nucleic acid-binding proteins"/>
    <property type="match status" value="1"/>
</dbReference>
<name>A0A1H6AK52_9ACTN</name>
<dbReference type="RefSeq" id="WP_103938448.1">
    <property type="nucleotide sequence ID" value="NZ_FNVO01000005.1"/>
</dbReference>
<organism evidence="1 2">
    <name type="scientific">Thermomonospora echinospora</name>
    <dbReference type="NCBI Taxonomy" id="1992"/>
    <lineage>
        <taxon>Bacteria</taxon>
        <taxon>Bacillati</taxon>
        <taxon>Actinomycetota</taxon>
        <taxon>Actinomycetes</taxon>
        <taxon>Streptosporangiales</taxon>
        <taxon>Thermomonosporaceae</taxon>
        <taxon>Thermomonospora</taxon>
    </lineage>
</organism>
<accession>A0A1H6AK52</accession>
<gene>
    <name evidence="1" type="ORF">SAMN04489712_105504</name>
</gene>
<proteinExistence type="predicted"/>
<evidence type="ECO:0008006" key="3">
    <source>
        <dbReference type="Google" id="ProtNLM"/>
    </source>
</evidence>
<reference evidence="2" key="1">
    <citation type="submission" date="2016-10" db="EMBL/GenBank/DDBJ databases">
        <authorList>
            <person name="Varghese N."/>
            <person name="Submissions S."/>
        </authorList>
    </citation>
    <scope>NUCLEOTIDE SEQUENCE [LARGE SCALE GENOMIC DNA]</scope>
    <source>
        <strain evidence="2">DSM 43163</strain>
    </source>
</reference>
<dbReference type="AlphaFoldDB" id="A0A1H6AK52"/>
<dbReference type="EMBL" id="FNVO01000005">
    <property type="protein sequence ID" value="SEG48911.1"/>
    <property type="molecule type" value="Genomic_DNA"/>
</dbReference>
<evidence type="ECO:0000313" key="1">
    <source>
        <dbReference type="EMBL" id="SEG48911.1"/>
    </source>
</evidence>